<keyword evidence="1" id="KW-0540">Nuclease</keyword>
<name>A0ABU4CLP3_RHOJO</name>
<accession>A0ABU4CLP3</accession>
<evidence type="ECO:0000313" key="5">
    <source>
        <dbReference type="Proteomes" id="UP001185737"/>
    </source>
</evidence>
<dbReference type="Gene3D" id="3.60.15.10">
    <property type="entry name" value="Ribonuclease Z/Hydroxyacylglutathione hydrolase-like"/>
    <property type="match status" value="1"/>
</dbReference>
<dbReference type="RefSeq" id="WP_317570338.1">
    <property type="nucleotide sequence ID" value="NZ_JAWLKA010000019.1"/>
</dbReference>
<organism evidence="4 5">
    <name type="scientific">Rhodococcus jostii</name>
    <dbReference type="NCBI Taxonomy" id="132919"/>
    <lineage>
        <taxon>Bacteria</taxon>
        <taxon>Bacillati</taxon>
        <taxon>Actinomycetota</taxon>
        <taxon>Actinomycetes</taxon>
        <taxon>Mycobacteriales</taxon>
        <taxon>Nocardiaceae</taxon>
        <taxon>Rhodococcus</taxon>
    </lineage>
</organism>
<protein>
    <submittedName>
        <fullName evidence="4">MBL fold metallo-hydrolase</fullName>
    </submittedName>
</protein>
<dbReference type="EMBL" id="JAWLKA010000019">
    <property type="protein sequence ID" value="MDV6284486.1"/>
    <property type="molecule type" value="Genomic_DNA"/>
</dbReference>
<dbReference type="PANTHER" id="PTHR46018:SF2">
    <property type="entry name" value="ZINC PHOSPHODIESTERASE ELAC PROTEIN 1"/>
    <property type="match status" value="1"/>
</dbReference>
<dbReference type="Proteomes" id="UP001185737">
    <property type="component" value="Unassembled WGS sequence"/>
</dbReference>
<dbReference type="SUPFAM" id="SSF56281">
    <property type="entry name" value="Metallo-hydrolase/oxidoreductase"/>
    <property type="match status" value="1"/>
</dbReference>
<dbReference type="CDD" id="cd07719">
    <property type="entry name" value="arylsulfatase_AtsA-like_MBL-fold"/>
    <property type="match status" value="1"/>
</dbReference>
<reference evidence="4 5" key="1">
    <citation type="submission" date="2023-10" db="EMBL/GenBank/DDBJ databases">
        <title>Development of a sustainable strategy for remediation of hydrocarbon-contaminated territories based on the waste exchange concept.</title>
        <authorList>
            <person name="Krivoruchko A."/>
        </authorList>
    </citation>
    <scope>NUCLEOTIDE SEQUENCE [LARGE SCALE GENOMIC DNA]</scope>
    <source>
        <strain evidence="4 5">IEGM 60</strain>
    </source>
</reference>
<evidence type="ECO:0000256" key="2">
    <source>
        <dbReference type="ARBA" id="ARBA00022759"/>
    </source>
</evidence>
<dbReference type="InterPro" id="IPR044094">
    <property type="entry name" value="AtsA-like_MBL-fold"/>
</dbReference>
<keyword evidence="3" id="KW-0378">Hydrolase</keyword>
<sequence>MVENSVYLVDFGEGWARRYLQAGLGRQEEFHGLERLEAAFVTHLHSDHIVDYPNILTFGSSDGLANRPKPLQVFGPGPRPSLVPLGNSDAPEPPVLNASNPTPGLRDTTEYLYQAFANDLNDNMRDSLKPDPHSLITVHDIELPVGVAVDPNIDVAPRMSPFPVFEDERVRVSATLVDHAPVFPAFAFRFDTADGSVVISGDTNACDNLVELARGADMLVHEVIDIAWAEGLVPDPPSPAQQAKIEHLVNSHTPIEDVGKVAERAGVRTLVLTHLAPADNPPERWLEAGRDFSGEILVGEDLMELGVGVARRN</sequence>
<gene>
    <name evidence="4" type="ORF">R3Q59_28745</name>
</gene>
<evidence type="ECO:0000313" key="4">
    <source>
        <dbReference type="EMBL" id="MDV6284486.1"/>
    </source>
</evidence>
<proteinExistence type="predicted"/>
<keyword evidence="2" id="KW-0255">Endonuclease</keyword>
<comment type="caution">
    <text evidence="4">The sequence shown here is derived from an EMBL/GenBank/DDBJ whole genome shotgun (WGS) entry which is preliminary data.</text>
</comment>
<keyword evidence="5" id="KW-1185">Reference proteome</keyword>
<dbReference type="PANTHER" id="PTHR46018">
    <property type="entry name" value="ZINC PHOSPHODIESTERASE ELAC PROTEIN 1"/>
    <property type="match status" value="1"/>
</dbReference>
<evidence type="ECO:0000256" key="3">
    <source>
        <dbReference type="ARBA" id="ARBA00022801"/>
    </source>
</evidence>
<dbReference type="InterPro" id="IPR036866">
    <property type="entry name" value="RibonucZ/Hydroxyglut_hydro"/>
</dbReference>
<evidence type="ECO:0000256" key="1">
    <source>
        <dbReference type="ARBA" id="ARBA00022722"/>
    </source>
</evidence>